<evidence type="ECO:0000256" key="2">
    <source>
        <dbReference type="ARBA" id="ARBA00004651"/>
    </source>
</evidence>
<dbReference type="GO" id="GO:0005886">
    <property type="term" value="C:plasma membrane"/>
    <property type="evidence" value="ECO:0007669"/>
    <property type="project" value="UniProtKB-SubCell"/>
</dbReference>
<feature type="coiled-coil region" evidence="15">
    <location>
        <begin position="193"/>
        <end position="223"/>
    </location>
</feature>
<evidence type="ECO:0000256" key="13">
    <source>
        <dbReference type="ARBA" id="ARBA00023136"/>
    </source>
</evidence>
<evidence type="ECO:0000256" key="4">
    <source>
        <dbReference type="ARBA" id="ARBA00022475"/>
    </source>
</evidence>
<organism evidence="18 19">
    <name type="scientific">Pararhodobacter oceanensis</name>
    <dbReference type="NCBI Taxonomy" id="2172121"/>
    <lineage>
        <taxon>Bacteria</taxon>
        <taxon>Pseudomonadati</taxon>
        <taxon>Pseudomonadota</taxon>
        <taxon>Alphaproteobacteria</taxon>
        <taxon>Rhodobacterales</taxon>
        <taxon>Paracoccaceae</taxon>
        <taxon>Pararhodobacter</taxon>
    </lineage>
</organism>
<evidence type="ECO:0000313" key="18">
    <source>
        <dbReference type="EMBL" id="PVH29346.1"/>
    </source>
</evidence>
<evidence type="ECO:0000256" key="10">
    <source>
        <dbReference type="ARBA" id="ARBA00022840"/>
    </source>
</evidence>
<dbReference type="InterPro" id="IPR003594">
    <property type="entry name" value="HATPase_dom"/>
</dbReference>
<dbReference type="FunFam" id="3.30.565.10:FF:000010">
    <property type="entry name" value="Sensor histidine kinase RcsC"/>
    <property type="match status" value="1"/>
</dbReference>
<keyword evidence="15" id="KW-0175">Coiled coil</keyword>
<evidence type="ECO:0000256" key="3">
    <source>
        <dbReference type="ARBA" id="ARBA00012438"/>
    </source>
</evidence>
<dbReference type="GO" id="GO:0005524">
    <property type="term" value="F:ATP binding"/>
    <property type="evidence" value="ECO:0007669"/>
    <property type="project" value="UniProtKB-KW"/>
</dbReference>
<dbReference type="PANTHER" id="PTHR45339:SF5">
    <property type="entry name" value="HISTIDINE KINASE"/>
    <property type="match status" value="1"/>
</dbReference>
<dbReference type="SUPFAM" id="SSF47384">
    <property type="entry name" value="Homodimeric domain of signal transducing histidine kinase"/>
    <property type="match status" value="1"/>
</dbReference>
<feature type="domain" description="Histidine kinase" evidence="16">
    <location>
        <begin position="230"/>
        <end position="451"/>
    </location>
</feature>
<dbReference type="Gene3D" id="3.40.50.2300">
    <property type="match status" value="2"/>
</dbReference>
<proteinExistence type="predicted"/>
<evidence type="ECO:0000256" key="12">
    <source>
        <dbReference type="ARBA" id="ARBA00023012"/>
    </source>
</evidence>
<keyword evidence="4" id="KW-1003">Cell membrane</keyword>
<evidence type="ECO:0000256" key="8">
    <source>
        <dbReference type="ARBA" id="ARBA00022741"/>
    </source>
</evidence>
<gene>
    <name evidence="18" type="ORF">DDE20_08165</name>
</gene>
<dbReference type="Proteomes" id="UP000245911">
    <property type="component" value="Unassembled WGS sequence"/>
</dbReference>
<evidence type="ECO:0000259" key="16">
    <source>
        <dbReference type="PROSITE" id="PS50109"/>
    </source>
</evidence>
<dbReference type="InterPro" id="IPR003661">
    <property type="entry name" value="HisK_dim/P_dom"/>
</dbReference>
<keyword evidence="12" id="KW-0902">Two-component regulatory system</keyword>
<comment type="catalytic activity">
    <reaction evidence="1">
        <text>ATP + protein L-histidine = ADP + protein N-phospho-L-histidine.</text>
        <dbReference type="EC" id="2.7.13.3"/>
    </reaction>
</comment>
<dbReference type="EMBL" id="QDKM01000003">
    <property type="protein sequence ID" value="PVH29346.1"/>
    <property type="molecule type" value="Genomic_DNA"/>
</dbReference>
<feature type="modified residue" description="4-aspartylphosphate" evidence="14">
    <location>
        <position position="524"/>
    </location>
</feature>
<dbReference type="AlphaFoldDB" id="A0A2T8HVA1"/>
<dbReference type="SUPFAM" id="SSF52172">
    <property type="entry name" value="CheY-like"/>
    <property type="match status" value="2"/>
</dbReference>
<dbReference type="FunFam" id="1.10.287.130:FF:000003">
    <property type="entry name" value="Histidine kinase"/>
    <property type="match status" value="1"/>
</dbReference>
<dbReference type="InterPro" id="IPR001789">
    <property type="entry name" value="Sig_transdc_resp-reg_receiver"/>
</dbReference>
<feature type="modified residue" description="4-aspartylphosphate" evidence="14">
    <location>
        <position position="664"/>
    </location>
</feature>
<comment type="subcellular location">
    <subcellularLocation>
        <location evidence="2">Cell membrane</location>
        <topology evidence="2">Multi-pass membrane protein</topology>
    </subcellularLocation>
</comment>
<evidence type="ECO:0000256" key="14">
    <source>
        <dbReference type="PROSITE-ProRule" id="PRU00169"/>
    </source>
</evidence>
<feature type="coiled-coil region" evidence="15">
    <location>
        <begin position="21"/>
        <end position="87"/>
    </location>
</feature>
<keyword evidence="6" id="KW-0808">Transferase</keyword>
<feature type="domain" description="Response regulatory" evidence="17">
    <location>
        <begin position="467"/>
        <end position="588"/>
    </location>
</feature>
<dbReference type="InterPro" id="IPR005467">
    <property type="entry name" value="His_kinase_dom"/>
</dbReference>
<comment type="caution">
    <text evidence="18">The sequence shown here is derived from an EMBL/GenBank/DDBJ whole genome shotgun (WGS) entry which is preliminary data.</text>
</comment>
<dbReference type="PRINTS" id="PR00344">
    <property type="entry name" value="BCTRLSENSOR"/>
</dbReference>
<evidence type="ECO:0000256" key="9">
    <source>
        <dbReference type="ARBA" id="ARBA00022777"/>
    </source>
</evidence>
<keyword evidence="19" id="KW-1185">Reference proteome</keyword>
<evidence type="ECO:0000256" key="5">
    <source>
        <dbReference type="ARBA" id="ARBA00022553"/>
    </source>
</evidence>
<dbReference type="Gene3D" id="1.10.287.130">
    <property type="match status" value="1"/>
</dbReference>
<accession>A0A2T8HVA1</accession>
<dbReference type="Pfam" id="PF00072">
    <property type="entry name" value="Response_reg"/>
    <property type="match status" value="2"/>
</dbReference>
<dbReference type="EC" id="2.7.13.3" evidence="3"/>
<dbReference type="CDD" id="cd16922">
    <property type="entry name" value="HATPase_EvgS-ArcB-TorS-like"/>
    <property type="match status" value="1"/>
</dbReference>
<keyword evidence="5 14" id="KW-0597">Phosphoprotein</keyword>
<dbReference type="PROSITE" id="PS50109">
    <property type="entry name" value="HIS_KIN"/>
    <property type="match status" value="1"/>
</dbReference>
<dbReference type="PROSITE" id="PS50110">
    <property type="entry name" value="RESPONSE_REGULATORY"/>
    <property type="match status" value="2"/>
</dbReference>
<dbReference type="InterPro" id="IPR036890">
    <property type="entry name" value="HATPase_C_sf"/>
</dbReference>
<dbReference type="CDD" id="cd00082">
    <property type="entry name" value="HisKA"/>
    <property type="match status" value="1"/>
</dbReference>
<protein>
    <recommendedName>
        <fullName evidence="3">histidine kinase</fullName>
        <ecNumber evidence="3">2.7.13.3</ecNumber>
    </recommendedName>
</protein>
<evidence type="ECO:0000259" key="17">
    <source>
        <dbReference type="PROSITE" id="PS50110"/>
    </source>
</evidence>
<keyword evidence="7" id="KW-0812">Transmembrane</keyword>
<keyword evidence="11" id="KW-1133">Transmembrane helix</keyword>
<dbReference type="SMART" id="SM00387">
    <property type="entry name" value="HATPase_c"/>
    <property type="match status" value="1"/>
</dbReference>
<dbReference type="Pfam" id="PF02518">
    <property type="entry name" value="HATPase_c"/>
    <property type="match status" value="1"/>
</dbReference>
<dbReference type="RefSeq" id="WP_116558345.1">
    <property type="nucleotide sequence ID" value="NZ_QDKM01000003.1"/>
</dbReference>
<keyword evidence="9 18" id="KW-0418">Kinase</keyword>
<keyword evidence="10" id="KW-0067">ATP-binding</keyword>
<dbReference type="InterPro" id="IPR004358">
    <property type="entry name" value="Sig_transdc_His_kin-like_C"/>
</dbReference>
<dbReference type="PANTHER" id="PTHR45339">
    <property type="entry name" value="HYBRID SIGNAL TRANSDUCTION HISTIDINE KINASE J"/>
    <property type="match status" value="1"/>
</dbReference>
<keyword evidence="13" id="KW-0472">Membrane</keyword>
<dbReference type="InterPro" id="IPR036097">
    <property type="entry name" value="HisK_dim/P_sf"/>
</dbReference>
<dbReference type="InterPro" id="IPR011006">
    <property type="entry name" value="CheY-like_superfamily"/>
</dbReference>
<dbReference type="SMART" id="SM00448">
    <property type="entry name" value="REC"/>
    <property type="match status" value="2"/>
</dbReference>
<feature type="domain" description="Response regulatory" evidence="17">
    <location>
        <begin position="615"/>
        <end position="731"/>
    </location>
</feature>
<reference evidence="18 19" key="1">
    <citation type="submission" date="2018-04" db="EMBL/GenBank/DDBJ databases">
        <title>Pararhodobacter oceanense sp. nov., isolated from marine intertidal sediment.</title>
        <authorList>
            <person name="Wang X.-L."/>
            <person name="Du Z.-J."/>
        </authorList>
    </citation>
    <scope>NUCLEOTIDE SEQUENCE [LARGE SCALE GENOMIC DNA]</scope>
    <source>
        <strain evidence="18 19">AM505</strain>
    </source>
</reference>
<dbReference type="CDD" id="cd17546">
    <property type="entry name" value="REC_hyHK_CKI1_RcsC-like"/>
    <property type="match status" value="1"/>
</dbReference>
<name>A0A2T8HVA1_9RHOB</name>
<keyword evidence="8" id="KW-0547">Nucleotide-binding</keyword>
<evidence type="ECO:0000256" key="7">
    <source>
        <dbReference type="ARBA" id="ARBA00022692"/>
    </source>
</evidence>
<evidence type="ECO:0000256" key="15">
    <source>
        <dbReference type="SAM" id="Coils"/>
    </source>
</evidence>
<dbReference type="OrthoDB" id="9801651at2"/>
<dbReference type="SUPFAM" id="SSF55874">
    <property type="entry name" value="ATPase domain of HSP90 chaperone/DNA topoisomerase II/histidine kinase"/>
    <property type="match status" value="1"/>
</dbReference>
<dbReference type="Pfam" id="PF12860">
    <property type="entry name" value="PAS_7"/>
    <property type="match status" value="1"/>
</dbReference>
<dbReference type="Pfam" id="PF00512">
    <property type="entry name" value="HisKA"/>
    <property type="match status" value="1"/>
</dbReference>
<dbReference type="Gene3D" id="3.30.565.10">
    <property type="entry name" value="Histidine kinase-like ATPase, C-terminal domain"/>
    <property type="match status" value="1"/>
</dbReference>
<evidence type="ECO:0000256" key="1">
    <source>
        <dbReference type="ARBA" id="ARBA00000085"/>
    </source>
</evidence>
<sequence length="761" mass="84497">MTMFDKLTAERRNRLIAERQLDHRTRELDKALAQLDAARREVQSLRLQGRSTALEDAQRAAEVQNLQSRAREDAENAHRTADMAERRLWDSINTLRDGFAVFNRHHELIVANQSYLNLFSGYAEVQPGVPYRRILEILAYDGRALLDPDTAPEVWIDAMVARWDQDPIPPLVLNFARGDTAQLLDRRARGGDIVSLVRDVTEAQLHAKELEEARRHAEAANRAKSSFLANMSHEIRTPMNGVVGMSELLCDTPLSDEQRLYAETIRSSGEALLGIINDVLDFSKIEAEKLTLHPEPFDLERCIHEVLILLQAGARNRSIDLHLDYDLFLPTRFMADPGRMRQILTNLIGNAVKFTQRGHVLIRVVGFEAENGRQQLNVTVEDTGIGIAPENIGDVFGDFAQVETQSNRKFEGTGLGLAITKRLIELMGGQIWVESEVNKGTCFGFTVTLTLAEDAPQIRIDPVKLRRVLVADDNVINRTILDRQLTSQGLNVTHCTSGEEALALLTTAHDATRDAPLFDLLITDHQMPGIDGLELTLALRRAGVVLPVILLSSSPSLLRDHEALPDLTAILQKPLLRHDLVRQLQMLSNPTPPDLRTAPQPCAPQLVRGDGRPMRILCAEDNKTNRLVFSKMVEGLAIDIAFAENGLQAIECFKSGKPDLVFMDISMPEMDGREATRAIRQLPGGAHLPIVALTAHAMSGDREDILAAGLDHVLTKPLKKPLLWDMIHRYQPADVCPLHPVKKAAVGALAPPARSAPARPI</sequence>
<evidence type="ECO:0000256" key="6">
    <source>
        <dbReference type="ARBA" id="ARBA00022679"/>
    </source>
</evidence>
<evidence type="ECO:0000256" key="11">
    <source>
        <dbReference type="ARBA" id="ARBA00022989"/>
    </source>
</evidence>
<dbReference type="SMART" id="SM00388">
    <property type="entry name" value="HisKA"/>
    <property type="match status" value="1"/>
</dbReference>
<evidence type="ECO:0000313" key="19">
    <source>
        <dbReference type="Proteomes" id="UP000245911"/>
    </source>
</evidence>
<dbReference type="GO" id="GO:0000155">
    <property type="term" value="F:phosphorelay sensor kinase activity"/>
    <property type="evidence" value="ECO:0007669"/>
    <property type="project" value="InterPro"/>
</dbReference>